<comment type="caution">
    <text evidence="1">The sequence shown here is derived from an EMBL/GenBank/DDBJ whole genome shotgun (WGS) entry which is preliminary data.</text>
</comment>
<proteinExistence type="predicted"/>
<reference evidence="1" key="1">
    <citation type="submission" date="2023-04" db="EMBL/GenBank/DDBJ databases">
        <title>Draft Genome sequencing of Naganishia species isolated from polar environments using Oxford Nanopore Technology.</title>
        <authorList>
            <person name="Leo P."/>
            <person name="Venkateswaran K."/>
        </authorList>
    </citation>
    <scope>NUCLEOTIDE SEQUENCE</scope>
    <source>
        <strain evidence="1">MNA-CCFEE 5262</strain>
    </source>
</reference>
<protein>
    <submittedName>
        <fullName evidence="1">Uncharacterized protein</fullName>
    </submittedName>
</protein>
<keyword evidence="2" id="KW-1185">Reference proteome</keyword>
<accession>A0ACC2WP67</accession>
<gene>
    <name evidence="1" type="ORF">QFC20_002009</name>
</gene>
<sequence length="345" mass="36754">MSNATFLSPSERAYIQTGLAHPTEPTRQDNRLLDAIRPIQISQGDAPQANGSARVVLGGTGGTEVVVGIKLDVVNAADVGEEADQEREGKESWRAKIEVDVYFQPNVHASIISSSSASVPFVLFTAVRAAFSSLHVPRTKFVGWESAVPDLKNRTAMDAEVDMTEAKSDRFGLEFGGGEGGITGAVRAAKSGGVAGKRKGRGKTTTNAKGKVVQVSGPGDEWDLEDYGGGDEGEGDLMDIGVRVGLPVCVTMNLIPDSERFFLDATTPEELACPSRLHLFFCSSPNTDRVVPTTSIDQRKFNVCGIRVEGGEGLELARLPSLLQVGEKIGKQMMVDLNTGMNEDA</sequence>
<evidence type="ECO:0000313" key="1">
    <source>
        <dbReference type="EMBL" id="KAJ9113120.1"/>
    </source>
</evidence>
<dbReference type="EMBL" id="JASBWS010000013">
    <property type="protein sequence ID" value="KAJ9113120.1"/>
    <property type="molecule type" value="Genomic_DNA"/>
</dbReference>
<dbReference type="Proteomes" id="UP001230649">
    <property type="component" value="Unassembled WGS sequence"/>
</dbReference>
<name>A0ACC2WP67_9TREE</name>
<organism evidence="1 2">
    <name type="scientific">Naganishia adeliensis</name>
    <dbReference type="NCBI Taxonomy" id="92952"/>
    <lineage>
        <taxon>Eukaryota</taxon>
        <taxon>Fungi</taxon>
        <taxon>Dikarya</taxon>
        <taxon>Basidiomycota</taxon>
        <taxon>Agaricomycotina</taxon>
        <taxon>Tremellomycetes</taxon>
        <taxon>Filobasidiales</taxon>
        <taxon>Filobasidiaceae</taxon>
        <taxon>Naganishia</taxon>
    </lineage>
</organism>
<evidence type="ECO:0000313" key="2">
    <source>
        <dbReference type="Proteomes" id="UP001230649"/>
    </source>
</evidence>